<evidence type="ECO:0000259" key="13">
    <source>
        <dbReference type="PROSITE" id="PS50016"/>
    </source>
</evidence>
<feature type="binding site" evidence="9">
    <location>
        <position position="635"/>
    </location>
    <ligand>
        <name>Zn(2+)</name>
        <dbReference type="ChEBI" id="CHEBI:29105"/>
        <label>2</label>
    </ligand>
</feature>
<keyword evidence="15" id="KW-1185">Reference proteome</keyword>
<dbReference type="STRING" id="62708.A0A420HTQ9"/>
<feature type="site" description="Histone H3K4me3 binding" evidence="8">
    <location>
        <position position="644"/>
    </location>
</feature>
<feature type="region of interest" description="Disordered" evidence="12">
    <location>
        <begin position="242"/>
        <end position="461"/>
    </location>
</feature>
<evidence type="ECO:0000256" key="9">
    <source>
        <dbReference type="PIRSR" id="PIRSR628651-51"/>
    </source>
</evidence>
<feature type="region of interest" description="Disordered" evidence="12">
    <location>
        <begin position="1"/>
        <end position="39"/>
    </location>
</feature>
<comment type="subunit">
    <text evidence="11">Component of an histone acetyltransferase complex. Interacts with H3K4me3 and to a lesser extent with H3K4me2.</text>
</comment>
<dbReference type="InterPro" id="IPR019787">
    <property type="entry name" value="Znf_PHD-finger"/>
</dbReference>
<evidence type="ECO:0000256" key="7">
    <source>
        <dbReference type="ARBA" id="ARBA00023242"/>
    </source>
</evidence>
<feature type="binding site" evidence="9">
    <location>
        <position position="664"/>
    </location>
    <ligand>
        <name>Zn(2+)</name>
        <dbReference type="ChEBI" id="CHEBI:29105"/>
        <label>2</label>
    </ligand>
</feature>
<evidence type="ECO:0000313" key="14">
    <source>
        <dbReference type="EMBL" id="RKF60806.1"/>
    </source>
</evidence>
<dbReference type="SUPFAM" id="SSF57903">
    <property type="entry name" value="FYVE/PHD zinc finger"/>
    <property type="match status" value="1"/>
</dbReference>
<feature type="binding site" evidence="9">
    <location>
        <position position="622"/>
    </location>
    <ligand>
        <name>Zn(2+)</name>
        <dbReference type="ChEBI" id="CHEBI:29105"/>
        <label>1</label>
    </ligand>
</feature>
<dbReference type="GO" id="GO:0033698">
    <property type="term" value="C:Rpd3L complex"/>
    <property type="evidence" value="ECO:0007669"/>
    <property type="project" value="TreeGrafter"/>
</dbReference>
<gene>
    <name evidence="14" type="ORF">GcM3_161009</name>
</gene>
<organism evidence="14 15">
    <name type="scientific">Golovinomyces cichoracearum</name>
    <dbReference type="NCBI Taxonomy" id="62708"/>
    <lineage>
        <taxon>Eukaryota</taxon>
        <taxon>Fungi</taxon>
        <taxon>Dikarya</taxon>
        <taxon>Ascomycota</taxon>
        <taxon>Pezizomycotina</taxon>
        <taxon>Leotiomycetes</taxon>
        <taxon>Erysiphales</taxon>
        <taxon>Erysiphaceae</taxon>
        <taxon>Golovinomyces</taxon>
    </lineage>
</organism>
<evidence type="ECO:0000313" key="15">
    <source>
        <dbReference type="Proteomes" id="UP000283383"/>
    </source>
</evidence>
<keyword evidence="5 9" id="KW-0862">Zinc</keyword>
<dbReference type="Gene3D" id="6.10.140.1740">
    <property type="match status" value="1"/>
</dbReference>
<dbReference type="Pfam" id="PF12998">
    <property type="entry name" value="ING"/>
    <property type="match status" value="1"/>
</dbReference>
<feature type="compositionally biased region" description="Polar residues" evidence="12">
    <location>
        <begin position="439"/>
        <end position="461"/>
    </location>
</feature>
<keyword evidence="4 10" id="KW-0863">Zinc-finger</keyword>
<feature type="binding site" evidence="9">
    <location>
        <position position="667"/>
    </location>
    <ligand>
        <name>Zn(2+)</name>
        <dbReference type="ChEBI" id="CHEBI:29105"/>
        <label>2</label>
    </ligand>
</feature>
<feature type="compositionally biased region" description="Low complexity" evidence="12">
    <location>
        <begin position="394"/>
        <end position="412"/>
    </location>
</feature>
<dbReference type="Gene3D" id="3.30.40.10">
    <property type="entry name" value="Zinc/RING finger domain, C3HC4 (zinc finger)"/>
    <property type="match status" value="1"/>
</dbReference>
<dbReference type="GO" id="GO:0008270">
    <property type="term" value="F:zinc ion binding"/>
    <property type="evidence" value="ECO:0007669"/>
    <property type="project" value="UniProtKB-KW"/>
</dbReference>
<dbReference type="Proteomes" id="UP000283383">
    <property type="component" value="Unassembled WGS sequence"/>
</dbReference>
<feature type="compositionally biased region" description="Low complexity" evidence="12">
    <location>
        <begin position="336"/>
        <end position="355"/>
    </location>
</feature>
<dbReference type="InterPro" id="IPR001965">
    <property type="entry name" value="Znf_PHD"/>
</dbReference>
<evidence type="ECO:0000256" key="2">
    <source>
        <dbReference type="ARBA" id="ARBA00010210"/>
    </source>
</evidence>
<feature type="region of interest" description="Disordered" evidence="12">
    <location>
        <begin position="529"/>
        <end position="560"/>
    </location>
</feature>
<dbReference type="GO" id="GO:0070210">
    <property type="term" value="C:Rpd3L-Expanded complex"/>
    <property type="evidence" value="ECO:0007669"/>
    <property type="project" value="TreeGrafter"/>
</dbReference>
<feature type="binding site" evidence="9">
    <location>
        <position position="624"/>
    </location>
    <ligand>
        <name>Zn(2+)</name>
        <dbReference type="ChEBI" id="CHEBI:29105"/>
        <label>1</label>
    </ligand>
</feature>
<dbReference type="InterPro" id="IPR024610">
    <property type="entry name" value="ING_N_histone-binding"/>
</dbReference>
<feature type="site" description="Histone H3K4me3 binding" evidence="8">
    <location>
        <position position="621"/>
    </location>
</feature>
<keyword evidence="7 11" id="KW-0539">Nucleus</keyword>
<dbReference type="GO" id="GO:0006325">
    <property type="term" value="P:chromatin organization"/>
    <property type="evidence" value="ECO:0007669"/>
    <property type="project" value="UniProtKB-KW"/>
</dbReference>
<sequence length="680" mass="74590">MKISKPASSEIPPVGRRSQPHRLTRNNTSRPPAVGARNCGHKTSVGTALEEATPIEIFPAITHFADAISALPKELARQFTLLKEVDAKIFIPEEELTKLVTDALNASNPSFSRPTELQDPNRLETPQTSIRNGVNGYRSAINTQSDVDSVWDPANLNRRQLFNRCIHTMQGMLVSLDEKNHVISTAGDALAKQLARIDDCIPFIELEISEEARNGSKTHWAYPENRISKSNNGVISRKDQPVLGQSSLSAHNVTDDTATRSDTRKQALLDKRKTRNNHTESDLAEQPDSKQKDKKPISNGKTRKVNDASGTVAVGTINNSTVNGNPSKRRKVEKGTVNGSSSEISTSSTYNNSTTPKAKPLSPKITSQPEISRKRLRAMPASSNGLTSRKRNNVATSVAFSPPSASPPTSTTIREVNRLEKMSPSPTRSIKPPAARCRQNLTQSNNERYQKSPSVNRSNSDSTLDFSINTLAKETLKINAESLIKDNRSLAESEILTESIDKVEPTAKTGAILLDKRNIIARQESSEMDWEISQASQPSTITTTKSGRASKPSTPAAISFPENVRSRGSRTPLEVLNSKRSHKKGAGAAKNVNSAQNTTMMEVEKEEDDEDADVDANEPRYCYCNNVSYGEMVGCDAEGCKREWFHLACVGLKTAPKGNAKWYCEDCKEIIKGKRSGNSR</sequence>
<feature type="region of interest" description="Disordered" evidence="12">
    <location>
        <begin position="578"/>
        <end position="598"/>
    </location>
</feature>
<dbReference type="GO" id="GO:0006355">
    <property type="term" value="P:regulation of DNA-templated transcription"/>
    <property type="evidence" value="ECO:0007669"/>
    <property type="project" value="TreeGrafter"/>
</dbReference>
<feature type="binding site" evidence="9">
    <location>
        <position position="640"/>
    </location>
    <ligand>
        <name>Zn(2+)</name>
        <dbReference type="ChEBI" id="CHEBI:29105"/>
        <label>2</label>
    </ligand>
</feature>
<dbReference type="InterPro" id="IPR019786">
    <property type="entry name" value="Zinc_finger_PHD-type_CS"/>
</dbReference>
<proteinExistence type="inferred from homology"/>
<evidence type="ECO:0000256" key="6">
    <source>
        <dbReference type="ARBA" id="ARBA00022853"/>
    </source>
</evidence>
<protein>
    <recommendedName>
        <fullName evidence="11">Chromatin modification-related protein</fullName>
    </recommendedName>
</protein>
<name>A0A420HTQ9_9PEZI</name>
<dbReference type="EMBL" id="MCBQ01016199">
    <property type="protein sequence ID" value="RKF60806.1"/>
    <property type="molecule type" value="Genomic_DNA"/>
</dbReference>
<keyword evidence="6 11" id="KW-0156">Chromatin regulator</keyword>
<feature type="binding site" evidence="9">
    <location>
        <position position="646"/>
    </location>
    <ligand>
        <name>Zn(2+)</name>
        <dbReference type="ChEBI" id="CHEBI:29105"/>
        <label>1</label>
    </ligand>
</feature>
<dbReference type="InterPro" id="IPR011011">
    <property type="entry name" value="Znf_FYVE_PHD"/>
</dbReference>
<feature type="domain" description="PHD-type" evidence="13">
    <location>
        <begin position="619"/>
        <end position="670"/>
    </location>
</feature>
<evidence type="ECO:0000256" key="5">
    <source>
        <dbReference type="ARBA" id="ARBA00022833"/>
    </source>
</evidence>
<dbReference type="PROSITE" id="PS01359">
    <property type="entry name" value="ZF_PHD_1"/>
    <property type="match status" value="1"/>
</dbReference>
<comment type="caution">
    <text evidence="14">The sequence shown here is derived from an EMBL/GenBank/DDBJ whole genome shotgun (WGS) entry which is preliminary data.</text>
</comment>
<dbReference type="AlphaFoldDB" id="A0A420HTQ9"/>
<feature type="compositionally biased region" description="Basic and acidic residues" evidence="12">
    <location>
        <begin position="253"/>
        <end position="296"/>
    </location>
</feature>
<dbReference type="InterPro" id="IPR028651">
    <property type="entry name" value="ING_fam"/>
</dbReference>
<dbReference type="PANTHER" id="PTHR10333:SF42">
    <property type="entry name" value="INHIBITOR OF GROWTH PROTEIN 5"/>
    <property type="match status" value="1"/>
</dbReference>
<reference evidence="14 15" key="1">
    <citation type="journal article" date="2018" name="BMC Genomics">
        <title>Comparative genome analyses reveal sequence features reflecting distinct modes of host-adaptation between dicot and monocot powdery mildew.</title>
        <authorList>
            <person name="Wu Y."/>
            <person name="Ma X."/>
            <person name="Pan Z."/>
            <person name="Kale S.D."/>
            <person name="Song Y."/>
            <person name="King H."/>
            <person name="Zhang Q."/>
            <person name="Presley C."/>
            <person name="Deng X."/>
            <person name="Wei C.I."/>
            <person name="Xiao S."/>
        </authorList>
    </citation>
    <scope>NUCLEOTIDE SEQUENCE [LARGE SCALE GENOMIC DNA]</scope>
    <source>
        <strain evidence="14">UMSG3</strain>
    </source>
</reference>
<comment type="similarity">
    <text evidence="2 11">Belongs to the ING family.</text>
</comment>
<dbReference type="CDD" id="cd15505">
    <property type="entry name" value="PHD_ING"/>
    <property type="match status" value="1"/>
</dbReference>
<evidence type="ECO:0000256" key="4">
    <source>
        <dbReference type="ARBA" id="ARBA00022771"/>
    </source>
</evidence>
<dbReference type="PANTHER" id="PTHR10333">
    <property type="entry name" value="INHIBITOR OF GROWTH PROTEIN"/>
    <property type="match status" value="1"/>
</dbReference>
<evidence type="ECO:0000256" key="11">
    <source>
        <dbReference type="RuleBase" id="RU361213"/>
    </source>
</evidence>
<evidence type="ECO:0000256" key="12">
    <source>
        <dbReference type="SAM" id="MobiDB-lite"/>
    </source>
</evidence>
<feature type="site" description="Histone H3K4me3 binding" evidence="8">
    <location>
        <position position="636"/>
    </location>
</feature>
<dbReference type="SMART" id="SM00249">
    <property type="entry name" value="PHD"/>
    <property type="match status" value="1"/>
</dbReference>
<evidence type="ECO:0000256" key="10">
    <source>
        <dbReference type="PROSITE-ProRule" id="PRU00146"/>
    </source>
</evidence>
<comment type="function">
    <text evidence="11">Component of an histone acetyltransferase complex.</text>
</comment>
<comment type="domain">
    <text evidence="11">The PHD-type zinc finger mediates the binding to H3K4me3.</text>
</comment>
<accession>A0A420HTQ9</accession>
<dbReference type="SMART" id="SM01408">
    <property type="entry name" value="ING"/>
    <property type="match status" value="1"/>
</dbReference>
<dbReference type="PROSITE" id="PS50016">
    <property type="entry name" value="ZF_PHD_2"/>
    <property type="match status" value="1"/>
</dbReference>
<evidence type="ECO:0000256" key="1">
    <source>
        <dbReference type="ARBA" id="ARBA00004123"/>
    </source>
</evidence>
<feature type="binding site" evidence="9">
    <location>
        <position position="649"/>
    </location>
    <ligand>
        <name>Zn(2+)</name>
        <dbReference type="ChEBI" id="CHEBI:29105"/>
        <label>1</label>
    </ligand>
</feature>
<evidence type="ECO:0000256" key="8">
    <source>
        <dbReference type="PIRSR" id="PIRSR628651-50"/>
    </source>
</evidence>
<comment type="subcellular location">
    <subcellularLocation>
        <location evidence="1 11">Nucleus</location>
    </subcellularLocation>
</comment>
<keyword evidence="3 9" id="KW-0479">Metal-binding</keyword>
<dbReference type="InterPro" id="IPR013083">
    <property type="entry name" value="Znf_RING/FYVE/PHD"/>
</dbReference>
<feature type="site" description="Histone H3K4me3 binding" evidence="8">
    <location>
        <position position="632"/>
    </location>
</feature>
<feature type="compositionally biased region" description="Polar residues" evidence="12">
    <location>
        <begin position="243"/>
        <end position="252"/>
    </location>
</feature>
<feature type="compositionally biased region" description="Polar residues" evidence="12">
    <location>
        <begin position="316"/>
        <end position="326"/>
    </location>
</feature>
<evidence type="ECO:0000256" key="3">
    <source>
        <dbReference type="ARBA" id="ARBA00022723"/>
    </source>
</evidence>
<feature type="compositionally biased region" description="Polar residues" evidence="12">
    <location>
        <begin position="533"/>
        <end position="553"/>
    </location>
</feature>